<reference evidence="8 9" key="1">
    <citation type="submission" date="2019-09" db="EMBL/GenBank/DDBJ databases">
        <title>A chromosome-level genome assembly of the Chinese tupelo Nyssa sinensis.</title>
        <authorList>
            <person name="Yang X."/>
            <person name="Kang M."/>
            <person name="Yang Y."/>
            <person name="Xiong H."/>
            <person name="Wang M."/>
            <person name="Zhang Z."/>
            <person name="Wang Z."/>
            <person name="Wu H."/>
            <person name="Ma T."/>
            <person name="Liu J."/>
            <person name="Xi Z."/>
        </authorList>
    </citation>
    <scope>NUCLEOTIDE SEQUENCE [LARGE SCALE GENOMIC DNA]</scope>
    <source>
        <strain evidence="8">J267</strain>
        <tissue evidence="8">Leaf</tissue>
    </source>
</reference>
<feature type="region of interest" description="Disordered" evidence="5">
    <location>
        <begin position="1"/>
        <end position="23"/>
    </location>
</feature>
<evidence type="ECO:0000313" key="9">
    <source>
        <dbReference type="Proteomes" id="UP000325577"/>
    </source>
</evidence>
<gene>
    <name evidence="8" type="ORF">F0562_001622</name>
</gene>
<dbReference type="Proteomes" id="UP000325577">
    <property type="component" value="Linkage Group LG0"/>
</dbReference>
<evidence type="ECO:0000256" key="3">
    <source>
        <dbReference type="ARBA" id="ARBA00022989"/>
    </source>
</evidence>
<dbReference type="InterPro" id="IPR004864">
    <property type="entry name" value="LEA_2"/>
</dbReference>
<proteinExistence type="predicted"/>
<dbReference type="OrthoDB" id="695142at2759"/>
<comment type="subcellular location">
    <subcellularLocation>
        <location evidence="1">Membrane</location>
        <topology evidence="1">Single-pass membrane protein</topology>
    </subcellularLocation>
</comment>
<sequence>MEDPSRPVTGYPATGFPHAQSNNNPNAYPSAHPSYCTTAYPYAAPAPQATYYNPNSYYGQPFQTPGATFLRRIFVIIIAAFIITGTVGFITWVVLRPRLPEFRVDSVSLSNFNISSSSLISGKWDVRFTVRNPNHKITLYYDRIEASVYYRSELLSETTVPPIVQGTKNETAARATFAASSAYVEGSVVNGINQDRARGTVGFSVGMVTSVRFKAGEWWARRRFLRVYCRDLTVGITLNNSGGTLVGGPKQCGVGL</sequence>
<dbReference type="InterPro" id="IPR044839">
    <property type="entry name" value="NDR1-like"/>
</dbReference>
<protein>
    <recommendedName>
        <fullName evidence="7">Late embryogenesis abundant protein LEA-2 subgroup domain-containing protein</fullName>
    </recommendedName>
</protein>
<dbReference type="GO" id="GO:0005886">
    <property type="term" value="C:plasma membrane"/>
    <property type="evidence" value="ECO:0007669"/>
    <property type="project" value="TreeGrafter"/>
</dbReference>
<evidence type="ECO:0000313" key="8">
    <source>
        <dbReference type="EMBL" id="KAA8549938.1"/>
    </source>
</evidence>
<keyword evidence="2 6" id="KW-0812">Transmembrane</keyword>
<dbReference type="GO" id="GO:0098542">
    <property type="term" value="P:defense response to other organism"/>
    <property type="evidence" value="ECO:0007669"/>
    <property type="project" value="InterPro"/>
</dbReference>
<keyword evidence="9" id="KW-1185">Reference proteome</keyword>
<dbReference type="EMBL" id="CM018031">
    <property type="protein sequence ID" value="KAA8549938.1"/>
    <property type="molecule type" value="Genomic_DNA"/>
</dbReference>
<evidence type="ECO:0000256" key="6">
    <source>
        <dbReference type="SAM" id="Phobius"/>
    </source>
</evidence>
<evidence type="ECO:0000259" key="7">
    <source>
        <dbReference type="Pfam" id="PF03168"/>
    </source>
</evidence>
<organism evidence="8 9">
    <name type="scientific">Nyssa sinensis</name>
    <dbReference type="NCBI Taxonomy" id="561372"/>
    <lineage>
        <taxon>Eukaryota</taxon>
        <taxon>Viridiplantae</taxon>
        <taxon>Streptophyta</taxon>
        <taxon>Embryophyta</taxon>
        <taxon>Tracheophyta</taxon>
        <taxon>Spermatophyta</taxon>
        <taxon>Magnoliopsida</taxon>
        <taxon>eudicotyledons</taxon>
        <taxon>Gunneridae</taxon>
        <taxon>Pentapetalae</taxon>
        <taxon>asterids</taxon>
        <taxon>Cornales</taxon>
        <taxon>Nyssaceae</taxon>
        <taxon>Nyssa</taxon>
    </lineage>
</organism>
<keyword evidence="4 6" id="KW-0472">Membrane</keyword>
<evidence type="ECO:0000256" key="4">
    <source>
        <dbReference type="ARBA" id="ARBA00023136"/>
    </source>
</evidence>
<dbReference type="AlphaFoldDB" id="A0A5J5C3T6"/>
<feature type="domain" description="Late embryogenesis abundant protein LEA-2 subgroup" evidence="7">
    <location>
        <begin position="128"/>
        <end position="221"/>
    </location>
</feature>
<dbReference type="Pfam" id="PF03168">
    <property type="entry name" value="LEA_2"/>
    <property type="match status" value="1"/>
</dbReference>
<dbReference type="PANTHER" id="PTHR31234:SF55">
    <property type="entry name" value="LATE EMBRYOGENESIS ABUNDANT (LEA) HYDROXYPROLINE-RICH GLYCOPROTEIN FAMILY"/>
    <property type="match status" value="1"/>
</dbReference>
<feature type="transmembrane region" description="Helical" evidence="6">
    <location>
        <begin position="73"/>
        <end position="95"/>
    </location>
</feature>
<name>A0A5J5C3T6_9ASTE</name>
<evidence type="ECO:0000256" key="1">
    <source>
        <dbReference type="ARBA" id="ARBA00004167"/>
    </source>
</evidence>
<evidence type="ECO:0000256" key="5">
    <source>
        <dbReference type="SAM" id="MobiDB-lite"/>
    </source>
</evidence>
<dbReference type="PANTHER" id="PTHR31234">
    <property type="entry name" value="LATE EMBRYOGENESIS ABUNDANT (LEA) HYDROXYPROLINE-RICH GLYCOPROTEIN FAMILY"/>
    <property type="match status" value="1"/>
</dbReference>
<keyword evidence="3 6" id="KW-1133">Transmembrane helix</keyword>
<evidence type="ECO:0000256" key="2">
    <source>
        <dbReference type="ARBA" id="ARBA00022692"/>
    </source>
</evidence>
<accession>A0A5J5C3T6</accession>